<evidence type="ECO:0000256" key="1">
    <source>
        <dbReference type="SAM" id="MobiDB-lite"/>
    </source>
</evidence>
<feature type="compositionally biased region" description="Acidic residues" evidence="1">
    <location>
        <begin position="18"/>
        <end position="38"/>
    </location>
</feature>
<dbReference type="EMBL" id="BGPR01000569">
    <property type="protein sequence ID" value="GBM26799.1"/>
    <property type="molecule type" value="Genomic_DNA"/>
</dbReference>
<dbReference type="Proteomes" id="UP000499080">
    <property type="component" value="Unassembled WGS sequence"/>
</dbReference>
<keyword evidence="3" id="KW-1185">Reference proteome</keyword>
<evidence type="ECO:0000313" key="3">
    <source>
        <dbReference type="Proteomes" id="UP000499080"/>
    </source>
</evidence>
<gene>
    <name evidence="2" type="ORF">AVEN_127757_1</name>
</gene>
<reference evidence="2 3" key="1">
    <citation type="journal article" date="2019" name="Sci. Rep.">
        <title>Orb-weaving spider Araneus ventricosus genome elucidates the spidroin gene catalogue.</title>
        <authorList>
            <person name="Kono N."/>
            <person name="Nakamura H."/>
            <person name="Ohtoshi R."/>
            <person name="Moran D.A.P."/>
            <person name="Shinohara A."/>
            <person name="Yoshida Y."/>
            <person name="Fujiwara M."/>
            <person name="Mori M."/>
            <person name="Tomita M."/>
            <person name="Arakawa K."/>
        </authorList>
    </citation>
    <scope>NUCLEOTIDE SEQUENCE [LARGE SCALE GENOMIC DNA]</scope>
</reference>
<sequence>MNMNTDLLDDKLDEMFEETDSEDYNENEIEELQTEVSEDTERSADDGDLKKIHFEVNPGTGILSHKKGSTNERKDVLMSNYSEERPAHKGVQSSYLYEVSY</sequence>
<feature type="region of interest" description="Disordered" evidence="1">
    <location>
        <begin position="18"/>
        <end position="52"/>
    </location>
</feature>
<evidence type="ECO:0000313" key="2">
    <source>
        <dbReference type="EMBL" id="GBM26799.1"/>
    </source>
</evidence>
<proteinExistence type="predicted"/>
<organism evidence="2 3">
    <name type="scientific">Araneus ventricosus</name>
    <name type="common">Orbweaver spider</name>
    <name type="synonym">Epeira ventricosa</name>
    <dbReference type="NCBI Taxonomy" id="182803"/>
    <lineage>
        <taxon>Eukaryota</taxon>
        <taxon>Metazoa</taxon>
        <taxon>Ecdysozoa</taxon>
        <taxon>Arthropoda</taxon>
        <taxon>Chelicerata</taxon>
        <taxon>Arachnida</taxon>
        <taxon>Araneae</taxon>
        <taxon>Araneomorphae</taxon>
        <taxon>Entelegynae</taxon>
        <taxon>Araneoidea</taxon>
        <taxon>Araneidae</taxon>
        <taxon>Araneus</taxon>
    </lineage>
</organism>
<accession>A0A4Y2EEU6</accession>
<dbReference type="AlphaFoldDB" id="A0A4Y2EEU6"/>
<name>A0A4Y2EEU6_ARAVE</name>
<comment type="caution">
    <text evidence="2">The sequence shown here is derived from an EMBL/GenBank/DDBJ whole genome shotgun (WGS) entry which is preliminary data.</text>
</comment>
<feature type="compositionally biased region" description="Basic and acidic residues" evidence="1">
    <location>
        <begin position="39"/>
        <end position="52"/>
    </location>
</feature>
<protein>
    <submittedName>
        <fullName evidence="2">Uncharacterized protein</fullName>
    </submittedName>
</protein>